<keyword evidence="2" id="KW-0732">Signal</keyword>
<name>A0ABV5ALK5_9BACL</name>
<feature type="signal peptide" evidence="2">
    <location>
        <begin position="1"/>
        <end position="27"/>
    </location>
</feature>
<gene>
    <name evidence="3" type="ORF">KKP3000_001762</name>
</gene>
<evidence type="ECO:0000313" key="4">
    <source>
        <dbReference type="Proteomes" id="UP001579974"/>
    </source>
</evidence>
<sequence length="348" mass="38239">MKNQISLLAGAALFSSFLAMQPVSAFAATKDTKFTTTIELSGEILSKPMGIVHNGTTYVPIWYVKTALEHLGVQSVWNGTNHTWKMTLPEWMPTDTSDIKVGTGVDGIYLNNKLVKRVNTISAVDPSSKQKTAFMPIWYIQQLLNDITVGYNAGDDWDGSTHTWDMEPFNNITDAKPSDIVYLVDYMDTDIDGTSQQPDYDNDPFYIDQGLYAAGFYTADGFQAVESHDSQLNWPQYSTENNIKELSVDDNSFSTSVVSSTATQTVLDQKETDIVDYNDGSVKTVTQDNTWTLDKDPTTGLWQIDSIVPNDTTGSSSSANSTDPSNLTDSSNATPPTDNTDSNDTTTP</sequence>
<keyword evidence="4" id="KW-1185">Reference proteome</keyword>
<accession>A0ABV5ALK5</accession>
<evidence type="ECO:0000256" key="2">
    <source>
        <dbReference type="SAM" id="SignalP"/>
    </source>
</evidence>
<feature type="region of interest" description="Disordered" evidence="1">
    <location>
        <begin position="306"/>
        <end position="348"/>
    </location>
</feature>
<evidence type="ECO:0008006" key="5">
    <source>
        <dbReference type="Google" id="ProtNLM"/>
    </source>
</evidence>
<evidence type="ECO:0000256" key="1">
    <source>
        <dbReference type="SAM" id="MobiDB-lite"/>
    </source>
</evidence>
<protein>
    <recommendedName>
        <fullName evidence="5">Copper amine oxidase-like N-terminal domain-containing protein</fullName>
    </recommendedName>
</protein>
<comment type="caution">
    <text evidence="3">The sequence shown here is derived from an EMBL/GenBank/DDBJ whole genome shotgun (WGS) entry which is preliminary data.</text>
</comment>
<dbReference type="RefSeq" id="WP_275474027.1">
    <property type="nucleotide sequence ID" value="NZ_CP162940.1"/>
</dbReference>
<proteinExistence type="predicted"/>
<dbReference type="EMBL" id="JBDXSU010000024">
    <property type="protein sequence ID" value="MFB5192557.1"/>
    <property type="molecule type" value="Genomic_DNA"/>
</dbReference>
<evidence type="ECO:0000313" key="3">
    <source>
        <dbReference type="EMBL" id="MFB5192557.1"/>
    </source>
</evidence>
<organism evidence="3 4">
    <name type="scientific">Alicyclobacillus fastidiosus</name>
    <dbReference type="NCBI Taxonomy" id="392011"/>
    <lineage>
        <taxon>Bacteria</taxon>
        <taxon>Bacillati</taxon>
        <taxon>Bacillota</taxon>
        <taxon>Bacilli</taxon>
        <taxon>Bacillales</taxon>
        <taxon>Alicyclobacillaceae</taxon>
        <taxon>Alicyclobacillus</taxon>
    </lineage>
</organism>
<dbReference type="Proteomes" id="UP001579974">
    <property type="component" value="Unassembled WGS sequence"/>
</dbReference>
<feature type="chain" id="PRO_5045690352" description="Copper amine oxidase-like N-terminal domain-containing protein" evidence="2">
    <location>
        <begin position="28"/>
        <end position="348"/>
    </location>
</feature>
<feature type="compositionally biased region" description="Low complexity" evidence="1">
    <location>
        <begin position="310"/>
        <end position="348"/>
    </location>
</feature>
<reference evidence="3 4" key="1">
    <citation type="journal article" date="2024" name="Int. J. Mol. Sci.">
        <title>Exploration of Alicyclobacillus spp. Genome in Search of Antibiotic Resistance.</title>
        <authorList>
            <person name="Bucka-Kolendo J."/>
            <person name="Kiousi D.E."/>
            <person name="Dekowska A."/>
            <person name="Mikolajczuk-Szczyrba A."/>
            <person name="Karadedos D.M."/>
            <person name="Michael P."/>
            <person name="Galanis A."/>
            <person name="Sokolowska B."/>
        </authorList>
    </citation>
    <scope>NUCLEOTIDE SEQUENCE [LARGE SCALE GENOMIC DNA]</scope>
    <source>
        <strain evidence="3 4">KKP 3000</strain>
    </source>
</reference>